<evidence type="ECO:0000256" key="5">
    <source>
        <dbReference type="SAM" id="MobiDB-lite"/>
    </source>
</evidence>
<organism evidence="7 8">
    <name type="scientific">Botrimarina hoheduenensis</name>
    <dbReference type="NCBI Taxonomy" id="2528000"/>
    <lineage>
        <taxon>Bacteria</taxon>
        <taxon>Pseudomonadati</taxon>
        <taxon>Planctomycetota</taxon>
        <taxon>Planctomycetia</taxon>
        <taxon>Pirellulales</taxon>
        <taxon>Lacipirellulaceae</taxon>
        <taxon>Botrimarina</taxon>
    </lineage>
</organism>
<dbReference type="EMBL" id="SJPH01000001">
    <property type="protein sequence ID" value="TWT48879.1"/>
    <property type="molecule type" value="Genomic_DNA"/>
</dbReference>
<accession>A0A5C5WFL5</accession>
<dbReference type="SMART" id="SM00827">
    <property type="entry name" value="PKS_AT"/>
    <property type="match status" value="1"/>
</dbReference>
<dbReference type="EC" id="2.3.1.39" evidence="1"/>
<evidence type="ECO:0000313" key="8">
    <source>
        <dbReference type="Proteomes" id="UP000318995"/>
    </source>
</evidence>
<comment type="catalytic activity">
    <reaction evidence="4">
        <text>holo-[ACP] + malonyl-CoA = malonyl-[ACP] + CoA</text>
        <dbReference type="Rhea" id="RHEA:41792"/>
        <dbReference type="Rhea" id="RHEA-COMP:9623"/>
        <dbReference type="Rhea" id="RHEA-COMP:9685"/>
        <dbReference type="ChEBI" id="CHEBI:57287"/>
        <dbReference type="ChEBI" id="CHEBI:57384"/>
        <dbReference type="ChEBI" id="CHEBI:64479"/>
        <dbReference type="ChEBI" id="CHEBI:78449"/>
        <dbReference type="EC" id="2.3.1.39"/>
    </reaction>
</comment>
<keyword evidence="3" id="KW-0012">Acyltransferase</keyword>
<evidence type="ECO:0000313" key="7">
    <source>
        <dbReference type="EMBL" id="TWT48879.1"/>
    </source>
</evidence>
<evidence type="ECO:0000256" key="2">
    <source>
        <dbReference type="ARBA" id="ARBA00022679"/>
    </source>
</evidence>
<feature type="compositionally biased region" description="Polar residues" evidence="5">
    <location>
        <begin position="404"/>
        <end position="415"/>
    </location>
</feature>
<dbReference type="Gene3D" id="3.30.70.250">
    <property type="entry name" value="Malonyl-CoA ACP transacylase, ACP-binding"/>
    <property type="match status" value="1"/>
</dbReference>
<dbReference type="GO" id="GO:0004314">
    <property type="term" value="F:[acyl-carrier-protein] S-malonyltransferase activity"/>
    <property type="evidence" value="ECO:0007669"/>
    <property type="project" value="UniProtKB-EC"/>
</dbReference>
<name>A0A5C5WFL5_9BACT</name>
<dbReference type="Gene3D" id="3.40.366.10">
    <property type="entry name" value="Malonyl-Coenzyme A Acyl Carrier Protein, domain 2"/>
    <property type="match status" value="1"/>
</dbReference>
<keyword evidence="2" id="KW-0808">Transferase</keyword>
<evidence type="ECO:0000259" key="6">
    <source>
        <dbReference type="SMART" id="SM00827"/>
    </source>
</evidence>
<dbReference type="InterPro" id="IPR016035">
    <property type="entry name" value="Acyl_Trfase/lysoPLipase"/>
</dbReference>
<evidence type="ECO:0000256" key="4">
    <source>
        <dbReference type="ARBA" id="ARBA00048462"/>
    </source>
</evidence>
<evidence type="ECO:0000256" key="3">
    <source>
        <dbReference type="ARBA" id="ARBA00023315"/>
    </source>
</evidence>
<dbReference type="InterPro" id="IPR050858">
    <property type="entry name" value="Mal-CoA-ACP_Trans/PKS_FabD"/>
</dbReference>
<dbReference type="InterPro" id="IPR014043">
    <property type="entry name" value="Acyl_transferase_dom"/>
</dbReference>
<reference evidence="7 8" key="1">
    <citation type="submission" date="2019-02" db="EMBL/GenBank/DDBJ databases">
        <title>Deep-cultivation of Planctomycetes and their phenomic and genomic characterization uncovers novel biology.</title>
        <authorList>
            <person name="Wiegand S."/>
            <person name="Jogler M."/>
            <person name="Boedeker C."/>
            <person name="Pinto D."/>
            <person name="Vollmers J."/>
            <person name="Rivas-Marin E."/>
            <person name="Kohn T."/>
            <person name="Peeters S.H."/>
            <person name="Heuer A."/>
            <person name="Rast P."/>
            <person name="Oberbeckmann S."/>
            <person name="Bunk B."/>
            <person name="Jeske O."/>
            <person name="Meyerdierks A."/>
            <person name="Storesund J.E."/>
            <person name="Kallscheuer N."/>
            <person name="Luecker S."/>
            <person name="Lage O.M."/>
            <person name="Pohl T."/>
            <person name="Merkel B.J."/>
            <person name="Hornburger P."/>
            <person name="Mueller R.-W."/>
            <person name="Bruemmer F."/>
            <person name="Labrenz M."/>
            <person name="Spormann A.M."/>
            <person name="Op Den Camp H."/>
            <person name="Overmann J."/>
            <person name="Amann R."/>
            <person name="Jetten M.S.M."/>
            <person name="Mascher T."/>
            <person name="Medema M.H."/>
            <person name="Devos D.P."/>
            <person name="Kaster A.-K."/>
            <person name="Ovreas L."/>
            <person name="Rohde M."/>
            <person name="Galperin M.Y."/>
            <person name="Jogler C."/>
        </authorList>
    </citation>
    <scope>NUCLEOTIDE SEQUENCE [LARGE SCALE GENOMIC DNA]</scope>
    <source>
        <strain evidence="7 8">Pla111</strain>
    </source>
</reference>
<proteinExistence type="predicted"/>
<comment type="caution">
    <text evidence="7">The sequence shown here is derived from an EMBL/GenBank/DDBJ whole genome shotgun (WGS) entry which is preliminary data.</text>
</comment>
<dbReference type="PANTHER" id="PTHR42681:SF1">
    <property type="entry name" value="MALONYL-COA-ACYL CARRIER PROTEIN TRANSACYLASE, MITOCHONDRIAL"/>
    <property type="match status" value="1"/>
</dbReference>
<evidence type="ECO:0000256" key="1">
    <source>
        <dbReference type="ARBA" id="ARBA00013258"/>
    </source>
</evidence>
<dbReference type="SUPFAM" id="SSF52151">
    <property type="entry name" value="FabD/lysophospholipase-like"/>
    <property type="match status" value="1"/>
</dbReference>
<dbReference type="RefSeq" id="WP_146571272.1">
    <property type="nucleotide sequence ID" value="NZ_SJPH01000001.1"/>
</dbReference>
<gene>
    <name evidence="7" type="ORF">Pla111_06550</name>
</gene>
<dbReference type="OrthoDB" id="241980at2"/>
<dbReference type="GO" id="GO:0006633">
    <property type="term" value="P:fatty acid biosynthetic process"/>
    <property type="evidence" value="ECO:0007669"/>
    <property type="project" value="TreeGrafter"/>
</dbReference>
<dbReference type="Proteomes" id="UP000318995">
    <property type="component" value="Unassembled WGS sequence"/>
</dbReference>
<sequence>MTALSASAPQFDERTPTVLAYRGYNQTNLGRTRELLQVPAYTETVSRWLRWAERLVAEQTDRPIDLIARVERSEEPAAGDYAEAIALVFAVEMAQVELARTHFKLQAVPIRFAFGYSLGELAALAAGGLCAPEEVLRIPLKLAADCEALAQETTMAVLFSRTAALPLTELNQACEELSCDGRGTIAVSAILSPNTALVIGQGDLLERLQTGFPVLRERGVRLRKHDGVWPPLHTPIVRQRAVPDRASCMIEKIRCSASAPSPDVFSLVTGTFAYGEGVTREVLRRWTDQPQRLWSAVVATLASDARRVIHVGPAPNVIPATFQRLAENVRQQTGAATARGLGLRAVQSLVERPWLAARLPTNTRLLRAPQLQQIVLEDWLLDHAPDSAETPAAATSLPVGSLMADSSSSVANGSR</sequence>
<dbReference type="InterPro" id="IPR001227">
    <property type="entry name" value="Ac_transferase_dom_sf"/>
</dbReference>
<feature type="domain" description="Malonyl-CoA:ACP transacylase (MAT)" evidence="6">
    <location>
        <begin position="33"/>
        <end position="341"/>
    </location>
</feature>
<protein>
    <recommendedName>
        <fullName evidence="1">[acyl-carrier-protein] S-malonyltransferase</fullName>
        <ecNumber evidence="1">2.3.1.39</ecNumber>
    </recommendedName>
</protein>
<dbReference type="PANTHER" id="PTHR42681">
    <property type="entry name" value="MALONYL-COA-ACYL CARRIER PROTEIN TRANSACYLASE, MITOCHONDRIAL"/>
    <property type="match status" value="1"/>
</dbReference>
<feature type="region of interest" description="Disordered" evidence="5">
    <location>
        <begin position="390"/>
        <end position="415"/>
    </location>
</feature>
<keyword evidence="8" id="KW-1185">Reference proteome</keyword>
<dbReference type="AlphaFoldDB" id="A0A5C5WFL5"/>